<proteinExistence type="predicted"/>
<dbReference type="AlphaFoldDB" id="A0A4R4W4K3"/>
<dbReference type="RefSeq" id="WP_202866357.1">
    <property type="nucleotide sequence ID" value="NZ_SMKR01000266.1"/>
</dbReference>
<evidence type="ECO:0000313" key="2">
    <source>
        <dbReference type="EMBL" id="TDD13472.1"/>
    </source>
</evidence>
<gene>
    <name evidence="2" type="ORF">E1218_34460</name>
</gene>
<reference evidence="2 3" key="1">
    <citation type="submission" date="2019-02" db="EMBL/GenBank/DDBJ databases">
        <title>Draft genome sequences of novel Actinobacteria.</title>
        <authorList>
            <person name="Sahin N."/>
            <person name="Ay H."/>
            <person name="Saygin H."/>
        </authorList>
    </citation>
    <scope>NUCLEOTIDE SEQUENCE [LARGE SCALE GENOMIC DNA]</scope>
    <source>
        <strain evidence="2 3">16K104</strain>
    </source>
</reference>
<evidence type="ECO:0000256" key="1">
    <source>
        <dbReference type="SAM" id="Phobius"/>
    </source>
</evidence>
<sequence length="234" mass="24294">MRFARTALGLLLTLAGLVITSAGAVAAFWLVGPDNTITTGSRQFSSQGLAVITAPDLLDRHGPTLHVTASADRPVFVGVGQDLDVANYLSGAHHSRLIRFEPPATFAAQEMQGRTARLTPPGQLDWWAAGAGGAGRQSIAWPIQDGRYDVVVMNADGTPAVGADVTFGVEIDRAFGICLLVLGAGTVLLAVGLMLTFRRRSPAVAPIRITPLPVAPQPAPPVAPAPAPVSIDPT</sequence>
<accession>A0A4R4W4K3</accession>
<name>A0A4R4W4K3_9ACTN</name>
<evidence type="ECO:0000313" key="3">
    <source>
        <dbReference type="Proteomes" id="UP000295172"/>
    </source>
</evidence>
<organism evidence="2 3">
    <name type="scientific">Kribbella turkmenica</name>
    <dbReference type="NCBI Taxonomy" id="2530375"/>
    <lineage>
        <taxon>Bacteria</taxon>
        <taxon>Bacillati</taxon>
        <taxon>Actinomycetota</taxon>
        <taxon>Actinomycetes</taxon>
        <taxon>Propionibacteriales</taxon>
        <taxon>Kribbellaceae</taxon>
        <taxon>Kribbella</taxon>
    </lineage>
</organism>
<keyword evidence="3" id="KW-1185">Reference proteome</keyword>
<protein>
    <submittedName>
        <fullName evidence="2">Uncharacterized protein</fullName>
    </submittedName>
</protein>
<keyword evidence="1" id="KW-1133">Transmembrane helix</keyword>
<comment type="caution">
    <text evidence="2">The sequence shown here is derived from an EMBL/GenBank/DDBJ whole genome shotgun (WGS) entry which is preliminary data.</text>
</comment>
<feature type="transmembrane region" description="Helical" evidence="1">
    <location>
        <begin position="174"/>
        <end position="197"/>
    </location>
</feature>
<keyword evidence="1" id="KW-0812">Transmembrane</keyword>
<dbReference type="Proteomes" id="UP000295172">
    <property type="component" value="Unassembled WGS sequence"/>
</dbReference>
<feature type="non-terminal residue" evidence="2">
    <location>
        <position position="234"/>
    </location>
</feature>
<keyword evidence="1" id="KW-0472">Membrane</keyword>
<dbReference type="EMBL" id="SMKR01000266">
    <property type="protein sequence ID" value="TDD13472.1"/>
    <property type="molecule type" value="Genomic_DNA"/>
</dbReference>